<dbReference type="Gene3D" id="1.25.40.20">
    <property type="entry name" value="Ankyrin repeat-containing domain"/>
    <property type="match status" value="2"/>
</dbReference>
<dbReference type="InterPro" id="IPR002110">
    <property type="entry name" value="Ankyrin_rpt"/>
</dbReference>
<feature type="repeat" description="ANK" evidence="3">
    <location>
        <begin position="519"/>
        <end position="551"/>
    </location>
</feature>
<feature type="domain" description="Prion-inhibition and propagation HeLo" evidence="4">
    <location>
        <begin position="14"/>
        <end position="221"/>
    </location>
</feature>
<dbReference type="SUPFAM" id="SSF48403">
    <property type="entry name" value="Ankyrin repeat"/>
    <property type="match status" value="1"/>
</dbReference>
<dbReference type="SMART" id="SM00248">
    <property type="entry name" value="ANK"/>
    <property type="match status" value="11"/>
</dbReference>
<dbReference type="Pfam" id="PF12796">
    <property type="entry name" value="Ank_2"/>
    <property type="match status" value="3"/>
</dbReference>
<dbReference type="PANTHER" id="PTHR24173:SF74">
    <property type="entry name" value="ANKYRIN REPEAT DOMAIN-CONTAINING PROTEIN 16"/>
    <property type="match status" value="1"/>
</dbReference>
<proteinExistence type="predicted"/>
<feature type="repeat" description="ANK" evidence="3">
    <location>
        <begin position="552"/>
        <end position="584"/>
    </location>
</feature>
<dbReference type="InterPro" id="IPR029498">
    <property type="entry name" value="HeLo_dom"/>
</dbReference>
<feature type="repeat" description="ANK" evidence="3">
    <location>
        <begin position="316"/>
        <end position="338"/>
    </location>
</feature>
<accession>A0AA39QWP3</accession>
<dbReference type="PROSITE" id="PS50088">
    <property type="entry name" value="ANK_REPEAT"/>
    <property type="match status" value="6"/>
</dbReference>
<protein>
    <recommendedName>
        <fullName evidence="4">Prion-inhibition and propagation HeLo domain-containing protein</fullName>
    </recommendedName>
</protein>
<evidence type="ECO:0000313" key="6">
    <source>
        <dbReference type="Proteomes" id="UP001166286"/>
    </source>
</evidence>
<dbReference type="InterPro" id="IPR038305">
    <property type="entry name" value="HeLo_sf"/>
</dbReference>
<organism evidence="5 6">
    <name type="scientific">Cladonia borealis</name>
    <dbReference type="NCBI Taxonomy" id="184061"/>
    <lineage>
        <taxon>Eukaryota</taxon>
        <taxon>Fungi</taxon>
        <taxon>Dikarya</taxon>
        <taxon>Ascomycota</taxon>
        <taxon>Pezizomycotina</taxon>
        <taxon>Lecanoromycetes</taxon>
        <taxon>OSLEUM clade</taxon>
        <taxon>Lecanoromycetidae</taxon>
        <taxon>Lecanorales</taxon>
        <taxon>Lecanorineae</taxon>
        <taxon>Cladoniaceae</taxon>
        <taxon>Cladonia</taxon>
    </lineage>
</organism>
<dbReference type="EMBL" id="JAFEKC020000015">
    <property type="protein sequence ID" value="KAK0510580.1"/>
    <property type="molecule type" value="Genomic_DNA"/>
</dbReference>
<feature type="repeat" description="ANK" evidence="3">
    <location>
        <begin position="452"/>
        <end position="484"/>
    </location>
</feature>
<dbReference type="Gene3D" id="1.20.120.1020">
    <property type="entry name" value="Prion-inhibition and propagation, HeLo domain"/>
    <property type="match status" value="1"/>
</dbReference>
<dbReference type="PANTHER" id="PTHR24173">
    <property type="entry name" value="ANKYRIN REPEAT CONTAINING"/>
    <property type="match status" value="1"/>
</dbReference>
<dbReference type="Pfam" id="PF14479">
    <property type="entry name" value="HeLo"/>
    <property type="match status" value="1"/>
</dbReference>
<sequence>MATGLEAVGAAATIISVIGFSAQVFDGCIKGFVLLSTAHNLGRDAEILRSMLDWEQFRLEQWSEKVGLQDPAKADILMDWKLITETLQHIKHLTSDVSTLKEKYHLVLVERARPLDQKPTDQENDQASMNRFKRLFRQIDKLHSTAAAKVIQSKNNTTNKLCWAAVDKDNLKRLIDDIAHFVQRLHDLLNLSIQAQMQKSIDLLLQKATTQYSNVPDLEVLRELAVRARYDPPGYDRTEDGGIAEEVKKKFRNLLFSSISKGDTDQVQILLDKGCDVHTTDVIGWPPLVRAAEAGQLAVVQLLLDRGADPMKGTIGDRLPLHFAAENGHGPVVRLLLNQPTVNPNKKDYQGQTALFKAAGRGHHMIVGLLLEKKGIEPDAVSKDGFTPLLQAIFKAHEAVIRLLLNRSDVNPNQCDLSHKQTPLWMAVTAGEAIFRMVLERNDVEVNRRSRWGETPLYRAIQRSRFVEAQMLLKANADPNIANDNAQTPLSWAAAEGSEESLELLIQQPTIVLELIDGLGRTPLARAAENGHAKAVRILLGKGANIESVDNERCSPLCLAAANGHKIVVKLLLKSNAQINVQDHKGNTPLALATKNNHDAVVRLLLENGADPELADEDEETPFEKARDGHVDRIVDIFKEIDLHSRPTAPNIATGSLRTA</sequence>
<dbReference type="PRINTS" id="PR01415">
    <property type="entry name" value="ANKYRIN"/>
</dbReference>
<evidence type="ECO:0000256" key="1">
    <source>
        <dbReference type="ARBA" id="ARBA00022737"/>
    </source>
</evidence>
<evidence type="ECO:0000256" key="3">
    <source>
        <dbReference type="PROSITE-ProRule" id="PRU00023"/>
    </source>
</evidence>
<dbReference type="Pfam" id="PF13857">
    <property type="entry name" value="Ank_5"/>
    <property type="match status" value="1"/>
</dbReference>
<dbReference type="PROSITE" id="PS50297">
    <property type="entry name" value="ANK_REP_REGION"/>
    <property type="match status" value="5"/>
</dbReference>
<evidence type="ECO:0000313" key="5">
    <source>
        <dbReference type="EMBL" id="KAK0510580.1"/>
    </source>
</evidence>
<keyword evidence="6" id="KW-1185">Reference proteome</keyword>
<keyword evidence="2 3" id="KW-0040">ANK repeat</keyword>
<comment type="caution">
    <text evidence="5">The sequence shown here is derived from an EMBL/GenBank/DDBJ whole genome shotgun (WGS) entry which is preliminary data.</text>
</comment>
<keyword evidence="1" id="KW-0677">Repeat</keyword>
<evidence type="ECO:0000259" key="4">
    <source>
        <dbReference type="Pfam" id="PF14479"/>
    </source>
</evidence>
<reference evidence="5" key="1">
    <citation type="submission" date="2023-03" db="EMBL/GenBank/DDBJ databases">
        <title>Complete genome of Cladonia borealis.</title>
        <authorList>
            <person name="Park H."/>
        </authorList>
    </citation>
    <scope>NUCLEOTIDE SEQUENCE</scope>
    <source>
        <strain evidence="5">ANT050790</strain>
    </source>
</reference>
<dbReference type="AlphaFoldDB" id="A0AA39QWP3"/>
<name>A0AA39QWP3_9LECA</name>
<gene>
    <name evidence="5" type="ORF">JMJ35_007012</name>
</gene>
<dbReference type="InterPro" id="IPR036770">
    <property type="entry name" value="Ankyrin_rpt-contain_sf"/>
</dbReference>
<feature type="repeat" description="ANK" evidence="3">
    <location>
        <begin position="585"/>
        <end position="617"/>
    </location>
</feature>
<dbReference type="Proteomes" id="UP001166286">
    <property type="component" value="Unassembled WGS sequence"/>
</dbReference>
<evidence type="ECO:0000256" key="2">
    <source>
        <dbReference type="ARBA" id="ARBA00023043"/>
    </source>
</evidence>
<feature type="repeat" description="ANK" evidence="3">
    <location>
        <begin position="283"/>
        <end position="309"/>
    </location>
</feature>